<dbReference type="GO" id="GO:0032259">
    <property type="term" value="P:methylation"/>
    <property type="evidence" value="ECO:0007669"/>
    <property type="project" value="UniProtKB-KW"/>
</dbReference>
<keyword evidence="6" id="KW-1185">Reference proteome</keyword>
<dbReference type="PANTHER" id="PTHR12829">
    <property type="entry name" value="N6-ADENOSINE-METHYLTRANSFERASE"/>
    <property type="match status" value="1"/>
</dbReference>
<dbReference type="GO" id="GO:0008168">
    <property type="term" value="F:methyltransferase activity"/>
    <property type="evidence" value="ECO:0007669"/>
    <property type="project" value="UniProtKB-KW"/>
</dbReference>
<proteinExistence type="inferred from homology"/>
<dbReference type="RefSeq" id="WP_109908070.1">
    <property type="nucleotide sequence ID" value="NZ_QGLE01000021.1"/>
</dbReference>
<dbReference type="OrthoDB" id="9800596at2"/>
<keyword evidence="1 5" id="KW-0489">Methyltransferase</keyword>
<evidence type="ECO:0000256" key="4">
    <source>
        <dbReference type="PROSITE-ProRule" id="PRU00489"/>
    </source>
</evidence>
<protein>
    <submittedName>
        <fullName evidence="5">DNA methyltransferase</fullName>
    </submittedName>
</protein>
<dbReference type="EMBL" id="QGLE01000021">
    <property type="protein sequence ID" value="PWR17697.1"/>
    <property type="molecule type" value="Genomic_DNA"/>
</dbReference>
<dbReference type="PANTHER" id="PTHR12829:SF7">
    <property type="entry name" value="N6-ADENOSINE-METHYLTRANSFERASE CATALYTIC SUBUNIT"/>
    <property type="match status" value="1"/>
</dbReference>
<dbReference type="InterPro" id="IPR007757">
    <property type="entry name" value="MT-A70-like"/>
</dbReference>
<dbReference type="Pfam" id="PF05063">
    <property type="entry name" value="MT-A70"/>
    <property type="match status" value="1"/>
</dbReference>
<accession>A0A317DSP1</accession>
<dbReference type="AlphaFoldDB" id="A0A317DSP1"/>
<dbReference type="Proteomes" id="UP000245461">
    <property type="component" value="Unassembled WGS sequence"/>
</dbReference>
<sequence>MSNWPFAPLRPLSYDLIMADPPWRFETWSDAGKKHKSPEAHYETMPIEEIAAMPVGHLARRDCLLWLWATNPMIDQQIAVLKAWGFRFVSMGTWVKRTRNGKLAFGTGHRLRCASEPFLIGTNGNPETCKSIRTVIEGPLRQHSRKPDQAYAEAERLVINPFARADLFTRQSRPGWDGWGYEAGKFDGDAA</sequence>
<reference evidence="5 6" key="1">
    <citation type="submission" date="2018-05" db="EMBL/GenBank/DDBJ databases">
        <title>Zavarzinia sp. HR-AS.</title>
        <authorList>
            <person name="Lee Y."/>
            <person name="Jeon C.O."/>
        </authorList>
    </citation>
    <scope>NUCLEOTIDE SEQUENCE [LARGE SCALE GENOMIC DNA]</scope>
    <source>
        <strain evidence="5 6">HR-AS</strain>
    </source>
</reference>
<keyword evidence="2 5" id="KW-0808">Transferase</keyword>
<evidence type="ECO:0000256" key="1">
    <source>
        <dbReference type="ARBA" id="ARBA00022603"/>
    </source>
</evidence>
<dbReference type="InterPro" id="IPR029063">
    <property type="entry name" value="SAM-dependent_MTases_sf"/>
</dbReference>
<evidence type="ECO:0000256" key="2">
    <source>
        <dbReference type="ARBA" id="ARBA00022679"/>
    </source>
</evidence>
<gene>
    <name evidence="5" type="ORF">DKG74_20635</name>
</gene>
<keyword evidence="3" id="KW-0949">S-adenosyl-L-methionine</keyword>
<organism evidence="5 6">
    <name type="scientific">Zavarzinia aquatilis</name>
    <dbReference type="NCBI Taxonomy" id="2211142"/>
    <lineage>
        <taxon>Bacteria</taxon>
        <taxon>Pseudomonadati</taxon>
        <taxon>Pseudomonadota</taxon>
        <taxon>Alphaproteobacteria</taxon>
        <taxon>Rhodospirillales</taxon>
        <taxon>Zavarziniaceae</taxon>
        <taxon>Zavarzinia</taxon>
    </lineage>
</organism>
<evidence type="ECO:0000256" key="3">
    <source>
        <dbReference type="ARBA" id="ARBA00022691"/>
    </source>
</evidence>
<comment type="similarity">
    <text evidence="4">Belongs to the MT-A70-like family.</text>
</comment>
<evidence type="ECO:0000313" key="6">
    <source>
        <dbReference type="Proteomes" id="UP000245461"/>
    </source>
</evidence>
<dbReference type="PROSITE" id="PS51143">
    <property type="entry name" value="MT_A70"/>
    <property type="match status" value="1"/>
</dbReference>
<dbReference type="SUPFAM" id="SSF53335">
    <property type="entry name" value="S-adenosyl-L-methionine-dependent methyltransferases"/>
    <property type="match status" value="1"/>
</dbReference>
<comment type="caution">
    <text evidence="5">The sequence shown here is derived from an EMBL/GenBank/DDBJ whole genome shotgun (WGS) entry which is preliminary data.</text>
</comment>
<name>A0A317DSP1_9PROT</name>
<evidence type="ECO:0000313" key="5">
    <source>
        <dbReference type="EMBL" id="PWR17697.1"/>
    </source>
</evidence>